<dbReference type="InterPro" id="IPR029039">
    <property type="entry name" value="Flavoprotein-like_sf"/>
</dbReference>
<dbReference type="InterPro" id="IPR045761">
    <property type="entry name" value="ODP_dom"/>
</dbReference>
<proteinExistence type="inferred from homology"/>
<organism evidence="3 4">
    <name type="scientific">Aminithiophilus ramosus</name>
    <dbReference type="NCBI Taxonomy" id="3029084"/>
    <lineage>
        <taxon>Bacteria</taxon>
        <taxon>Thermotogati</taxon>
        <taxon>Synergistota</taxon>
        <taxon>Synergistia</taxon>
        <taxon>Synergistales</taxon>
        <taxon>Aminithiophilaceae</taxon>
        <taxon>Aminithiophilus</taxon>
    </lineage>
</organism>
<evidence type="ECO:0000313" key="3">
    <source>
        <dbReference type="EMBL" id="QTX32758.1"/>
    </source>
</evidence>
<dbReference type="PANTHER" id="PTHR43717:SF1">
    <property type="entry name" value="ANAEROBIC NITRIC OXIDE REDUCTASE FLAVORUBREDOXIN"/>
    <property type="match status" value="1"/>
</dbReference>
<dbReference type="CDD" id="cd07709">
    <property type="entry name" value="flavodiiron_proteins_MBL-fold"/>
    <property type="match status" value="1"/>
</dbReference>
<protein>
    <submittedName>
        <fullName evidence="3">FprA family A-type flavoprotein</fullName>
    </submittedName>
</protein>
<dbReference type="AlphaFoldDB" id="A0A9Q7ANY6"/>
<evidence type="ECO:0000259" key="2">
    <source>
        <dbReference type="PROSITE" id="PS50902"/>
    </source>
</evidence>
<dbReference type="PROSITE" id="PS50902">
    <property type="entry name" value="FLAVODOXIN_LIKE"/>
    <property type="match status" value="1"/>
</dbReference>
<dbReference type="InterPro" id="IPR001279">
    <property type="entry name" value="Metallo-B-lactamas"/>
</dbReference>
<dbReference type="GO" id="GO:0046872">
    <property type="term" value="F:metal ion binding"/>
    <property type="evidence" value="ECO:0007669"/>
    <property type="project" value="InterPro"/>
</dbReference>
<accession>A0A9Q7ANY6</accession>
<feature type="domain" description="Flavodoxin-like" evidence="2">
    <location>
        <begin position="252"/>
        <end position="392"/>
    </location>
</feature>
<dbReference type="PANTHER" id="PTHR43717">
    <property type="entry name" value="ANAEROBIC NITRIC OXIDE REDUCTASE FLAVORUBREDOXIN"/>
    <property type="match status" value="1"/>
</dbReference>
<dbReference type="SMART" id="SM00849">
    <property type="entry name" value="Lactamase_B"/>
    <property type="match status" value="1"/>
</dbReference>
<evidence type="ECO:0000313" key="4">
    <source>
        <dbReference type="Proteomes" id="UP000671879"/>
    </source>
</evidence>
<dbReference type="KEGG" id="aram:KAR29_02140"/>
<gene>
    <name evidence="3" type="ORF">KAR29_02140</name>
</gene>
<comment type="similarity">
    <text evidence="1">In the N-terminal section; belongs to the zinc metallo-hydrolase group 3 family.</text>
</comment>
<dbReference type="Pfam" id="PF19583">
    <property type="entry name" value="ODP"/>
    <property type="match status" value="1"/>
</dbReference>
<sequence>MYEAIPVKKDIFWVGANDHETDLFESLWPLPRGVSYNAYLVVGEKTALIDTVKSSSMNVLIDKIEAVIGKRPLDYLVVNHMEPDHSGSMKVLKAIYPELKIVGNAQTKGMFESFYALTDDIVVVKEGDVLDLGGHQLRFHMIPMVHWPETMVAYDLESKVLFTCDAFGGFGTLDGGIFDDEVDMGFYEDEILRYFSNIVGRYSPQVQKAIEKLKGLEIAVIAPSHGPVHRRNPAKIVALYDRWSRHVSECGAVVVYGSMYGHTQRMAEAVARAMAEEGIERIIVHDVSRSHVSYVVKDIWRFRGLVLASCTYNMTLFPPLATLLEHLRNKMLKDRLVGLCGSYTWAQSVALKSLLEFAHSGGWELVDPQVEMKSAPNRAVLEACSLLGKNMAGRLKACDGRA</sequence>
<dbReference type="PIRSF" id="PIRSF005243">
    <property type="entry name" value="ROO"/>
    <property type="match status" value="1"/>
</dbReference>
<dbReference type="PROSITE" id="PS00201">
    <property type="entry name" value="FLAVODOXIN"/>
    <property type="match status" value="1"/>
</dbReference>
<dbReference type="InterPro" id="IPR016440">
    <property type="entry name" value="Rubredoxin-O_OxRdtase"/>
</dbReference>
<dbReference type="Pfam" id="PF00258">
    <property type="entry name" value="Flavodoxin_1"/>
    <property type="match status" value="1"/>
</dbReference>
<dbReference type="SUPFAM" id="SSF56281">
    <property type="entry name" value="Metallo-hydrolase/oxidoreductase"/>
    <property type="match status" value="1"/>
</dbReference>
<dbReference type="InterPro" id="IPR001226">
    <property type="entry name" value="Flavodoxin_CS"/>
</dbReference>
<dbReference type="GO" id="GO:0009055">
    <property type="term" value="F:electron transfer activity"/>
    <property type="evidence" value="ECO:0007669"/>
    <property type="project" value="InterPro"/>
</dbReference>
<keyword evidence="4" id="KW-1185">Reference proteome</keyword>
<dbReference type="Gene3D" id="3.60.15.10">
    <property type="entry name" value="Ribonuclease Z/Hydroxyacylglutathione hydrolase-like"/>
    <property type="match status" value="1"/>
</dbReference>
<dbReference type="GO" id="GO:0016491">
    <property type="term" value="F:oxidoreductase activity"/>
    <property type="evidence" value="ECO:0007669"/>
    <property type="project" value="InterPro"/>
</dbReference>
<reference evidence="4" key="1">
    <citation type="submission" date="2021-04" db="EMBL/GenBank/DDBJ databases">
        <title>A novel Synergistetes isolate from a pyrite-forming mixed culture.</title>
        <authorList>
            <person name="Bunk B."/>
            <person name="Sproer C."/>
            <person name="Spring S."/>
            <person name="Pester M."/>
        </authorList>
    </citation>
    <scope>NUCLEOTIDE SEQUENCE [LARGE SCALE GENOMIC DNA]</scope>
    <source>
        <strain evidence="4">J.5.4.2-T.3.5.2</strain>
    </source>
</reference>
<dbReference type="SUPFAM" id="SSF52218">
    <property type="entry name" value="Flavoproteins"/>
    <property type="match status" value="1"/>
</dbReference>
<dbReference type="GO" id="GO:0010181">
    <property type="term" value="F:FMN binding"/>
    <property type="evidence" value="ECO:0007669"/>
    <property type="project" value="InterPro"/>
</dbReference>
<dbReference type="Proteomes" id="UP000671879">
    <property type="component" value="Chromosome"/>
</dbReference>
<dbReference type="EMBL" id="CP072943">
    <property type="protein sequence ID" value="QTX32758.1"/>
    <property type="molecule type" value="Genomic_DNA"/>
</dbReference>
<dbReference type="Gene3D" id="3.40.50.360">
    <property type="match status" value="1"/>
</dbReference>
<dbReference type="InterPro" id="IPR008254">
    <property type="entry name" value="Flavodoxin/NO_synth"/>
</dbReference>
<dbReference type="InterPro" id="IPR036866">
    <property type="entry name" value="RibonucZ/Hydroxyglut_hydro"/>
</dbReference>
<dbReference type="RefSeq" id="WP_274374012.1">
    <property type="nucleotide sequence ID" value="NZ_CP072943.1"/>
</dbReference>
<evidence type="ECO:0000256" key="1">
    <source>
        <dbReference type="ARBA" id="ARBA00007121"/>
    </source>
</evidence>
<name>A0A9Q7ANY6_9BACT</name>